<name>A0AAD6V8R6_9AGAR</name>
<keyword evidence="2" id="KW-1185">Reference proteome</keyword>
<evidence type="ECO:0000313" key="2">
    <source>
        <dbReference type="Proteomes" id="UP001219525"/>
    </source>
</evidence>
<dbReference type="AlphaFoldDB" id="A0AAD6V8R6"/>
<protein>
    <submittedName>
        <fullName evidence="1">Uncharacterized protein</fullName>
    </submittedName>
</protein>
<organism evidence="1 2">
    <name type="scientific">Mycena pura</name>
    <dbReference type="NCBI Taxonomy" id="153505"/>
    <lineage>
        <taxon>Eukaryota</taxon>
        <taxon>Fungi</taxon>
        <taxon>Dikarya</taxon>
        <taxon>Basidiomycota</taxon>
        <taxon>Agaricomycotina</taxon>
        <taxon>Agaricomycetes</taxon>
        <taxon>Agaricomycetidae</taxon>
        <taxon>Agaricales</taxon>
        <taxon>Marasmiineae</taxon>
        <taxon>Mycenaceae</taxon>
        <taxon>Mycena</taxon>
    </lineage>
</organism>
<evidence type="ECO:0000313" key="1">
    <source>
        <dbReference type="EMBL" id="KAJ7205739.1"/>
    </source>
</evidence>
<comment type="caution">
    <text evidence="1">The sequence shown here is derived from an EMBL/GenBank/DDBJ whole genome shotgun (WGS) entry which is preliminary data.</text>
</comment>
<proteinExistence type="predicted"/>
<dbReference type="Proteomes" id="UP001219525">
    <property type="component" value="Unassembled WGS sequence"/>
</dbReference>
<dbReference type="EMBL" id="JARJCW010000042">
    <property type="protein sequence ID" value="KAJ7205739.1"/>
    <property type="molecule type" value="Genomic_DNA"/>
</dbReference>
<reference evidence="1" key="1">
    <citation type="submission" date="2023-03" db="EMBL/GenBank/DDBJ databases">
        <title>Massive genome expansion in bonnet fungi (Mycena s.s.) driven by repeated elements and novel gene families across ecological guilds.</title>
        <authorList>
            <consortium name="Lawrence Berkeley National Laboratory"/>
            <person name="Harder C.B."/>
            <person name="Miyauchi S."/>
            <person name="Viragh M."/>
            <person name="Kuo A."/>
            <person name="Thoen E."/>
            <person name="Andreopoulos B."/>
            <person name="Lu D."/>
            <person name="Skrede I."/>
            <person name="Drula E."/>
            <person name="Henrissat B."/>
            <person name="Morin E."/>
            <person name="Kohler A."/>
            <person name="Barry K."/>
            <person name="LaButti K."/>
            <person name="Morin E."/>
            <person name="Salamov A."/>
            <person name="Lipzen A."/>
            <person name="Mereny Z."/>
            <person name="Hegedus B."/>
            <person name="Baldrian P."/>
            <person name="Stursova M."/>
            <person name="Weitz H."/>
            <person name="Taylor A."/>
            <person name="Grigoriev I.V."/>
            <person name="Nagy L.G."/>
            <person name="Martin F."/>
            <person name="Kauserud H."/>
        </authorList>
    </citation>
    <scope>NUCLEOTIDE SEQUENCE</scope>
    <source>
        <strain evidence="1">9144</strain>
    </source>
</reference>
<accession>A0AAD6V8R6</accession>
<gene>
    <name evidence="1" type="ORF">GGX14DRAFT_397436</name>
</gene>
<sequence>MHRPDEEVPGAPGVLTVAMLLTEVFPQVESHICHISPDPALISFAALSGAARENLERRLGRNLLPNVKIQRNAKSLKLRRCFDRRDLETHHRRFAAMFHRFAAMLCWHDHFFLSPHFHPAIPSHPLCSLPAWSFKLSTPPEQAVAMIPQLSQGRHGEAICNTGGLAYRYSFYDPAPLNILKLLTPDRGSYRLPIYDLQWVLLLTPSTPNWRHVW</sequence>